<dbReference type="Pfam" id="PF12722">
    <property type="entry name" value="Hid1"/>
    <property type="match status" value="2"/>
</dbReference>
<dbReference type="GO" id="GO:0016020">
    <property type="term" value="C:membrane"/>
    <property type="evidence" value="ECO:0007669"/>
    <property type="project" value="TreeGrafter"/>
</dbReference>
<feature type="compositionally biased region" description="Basic and acidic residues" evidence="1">
    <location>
        <begin position="609"/>
        <end position="637"/>
    </location>
</feature>
<comment type="caution">
    <text evidence="3">The sequence shown here is derived from an EMBL/GenBank/DDBJ whole genome shotgun (WGS) entry which is preliminary data.</text>
</comment>
<evidence type="ECO:0000256" key="2">
    <source>
        <dbReference type="SAM" id="Phobius"/>
    </source>
</evidence>
<feature type="transmembrane region" description="Helical" evidence="2">
    <location>
        <begin position="882"/>
        <end position="902"/>
    </location>
</feature>
<dbReference type="AlphaFoldDB" id="A0A8H7SPY9"/>
<evidence type="ECO:0000313" key="4">
    <source>
        <dbReference type="Proteomes" id="UP000613177"/>
    </source>
</evidence>
<sequence>MGAADSKLAFRKGVFRLFEDKSISVTDNDFWELFWELPESADDIFSLIGANDIRRTRDTARENFEILIDKVNTDILDWEETFFWTPRQVEKPTKTSDNKPEYEILPCRGEFLLTLTIESLFLAGFTIPISLATSDSKIVYAIWENGVGSSIPISSYKDNESNRTEVLRLLAVLLSKSMYVPPAQLLSKEDLWLRHVAVKTERKVVLVMLCSLMNTICNYDPTGWVPYNHVVNGGPREQLVSFCLTNLLILLDYRSPHQADLMRQYDHDVAASVATHDLTTEIEVISLDSSNPVPKTSVELEVFTPEDGHQKSEENVFRYYMSKLHRKQDFEFLMNGIHRLLINPMTAVNTYLPGSTKRVGCYIDVMMMCWRLIEANSRFTKYLVETDRVLDLTVALIFHAIDNKDKLSQIGLVRMCAFMLQTLSSNKDFSAKLNTHFATHSSLPSSIRLYAFNGTYADFLIISIFSLIATTHGTLSTLYPSLILTICNISPYLTNLGVTTASKLLTLFNSMSSPQFLMADEYNLQLTGYVLEIFNNIIHYQFKDNPNLIYSIVLHHDYFERLNNLTFAEAVDQVERIRVIREAKTEAVIAEPTNSTEPADSTEPTTEPTKTDSIEPSKIDPVETMKTESIEPTKTESVEPANTEEPSTQESSVQESSTQHQAESEPDTNSADKTNAIRQDSVLRTRNGFMPTESWLTFWKQKLPLDSILRLVKYLVPKVEEKCVDNNTSLEEIIEFLKTVDINEILDLQSQQTFIRKFQWGEALVIWFRSMMWGQNYVSSMKEYGAWNVAEVFSNWYIYFYEQLGTQLRAPEPSQVFELVSHLITLIYQHSPPIVRTYCTVLNSIPVQTDIIPVALAMLILYALFAIIVLTVRGLFRLIYGFVRLSIIISILTAIICIVLQYTGYEGGGGPFDHFLRSTAGTLSRQPQSS</sequence>
<keyword evidence="4" id="KW-1185">Reference proteome</keyword>
<keyword evidence="2" id="KW-0812">Transmembrane</keyword>
<dbReference type="PANTHER" id="PTHR21575">
    <property type="entry name" value="PROTEIN HID1"/>
    <property type="match status" value="1"/>
</dbReference>
<keyword evidence="2" id="KW-1133">Transmembrane helix</keyword>
<dbReference type="GO" id="GO:0000138">
    <property type="term" value="C:Golgi trans cisterna"/>
    <property type="evidence" value="ECO:0007669"/>
    <property type="project" value="TreeGrafter"/>
</dbReference>
<dbReference type="InterPro" id="IPR026705">
    <property type="entry name" value="Hid-1/Ecm30"/>
</dbReference>
<feature type="compositionally biased region" description="Polar residues" evidence="1">
    <location>
        <begin position="667"/>
        <end position="679"/>
    </location>
</feature>
<organism evidence="3 4">
    <name type="scientific">Thamnidium elegans</name>
    <dbReference type="NCBI Taxonomy" id="101142"/>
    <lineage>
        <taxon>Eukaryota</taxon>
        <taxon>Fungi</taxon>
        <taxon>Fungi incertae sedis</taxon>
        <taxon>Mucoromycota</taxon>
        <taxon>Mucoromycotina</taxon>
        <taxon>Mucoromycetes</taxon>
        <taxon>Mucorales</taxon>
        <taxon>Mucorineae</taxon>
        <taxon>Mucoraceae</taxon>
        <taxon>Thamnidium</taxon>
    </lineage>
</organism>
<dbReference type="EMBL" id="JAEPRE010000121">
    <property type="protein sequence ID" value="KAG2232167.1"/>
    <property type="molecule type" value="Genomic_DNA"/>
</dbReference>
<protein>
    <submittedName>
        <fullName evidence="3">Uncharacterized protein</fullName>
    </submittedName>
</protein>
<dbReference type="GO" id="GO:0005797">
    <property type="term" value="C:Golgi medial cisterna"/>
    <property type="evidence" value="ECO:0007669"/>
    <property type="project" value="TreeGrafter"/>
</dbReference>
<reference evidence="3" key="1">
    <citation type="submission" date="2021-01" db="EMBL/GenBank/DDBJ databases">
        <title>Metabolic potential, ecology and presence of endohyphal bacteria is reflected in genomic diversity of Mucoromycotina.</title>
        <authorList>
            <person name="Muszewska A."/>
            <person name="Okrasinska A."/>
            <person name="Steczkiewicz K."/>
            <person name="Drgas O."/>
            <person name="Orlowska M."/>
            <person name="Perlinska-Lenart U."/>
            <person name="Aleksandrzak-Piekarczyk T."/>
            <person name="Szatraj K."/>
            <person name="Zielenkiewicz U."/>
            <person name="Pilsyk S."/>
            <person name="Malc E."/>
            <person name="Mieczkowski P."/>
            <person name="Kruszewska J.S."/>
            <person name="Biernat P."/>
            <person name="Pawlowska J."/>
        </authorList>
    </citation>
    <scope>NUCLEOTIDE SEQUENCE</scope>
    <source>
        <strain evidence="3">WA0000018081</strain>
    </source>
</reference>
<feature type="region of interest" description="Disordered" evidence="1">
    <location>
        <begin position="588"/>
        <end position="679"/>
    </location>
</feature>
<accession>A0A8H7SPY9</accession>
<feature type="compositionally biased region" description="Low complexity" evidence="1">
    <location>
        <begin position="643"/>
        <end position="661"/>
    </location>
</feature>
<feature type="compositionally biased region" description="Polar residues" evidence="1">
    <location>
        <begin position="592"/>
        <end position="608"/>
    </location>
</feature>
<dbReference type="PANTHER" id="PTHR21575:SF12">
    <property type="entry name" value="PROTEIN HID1"/>
    <property type="match status" value="1"/>
</dbReference>
<feature type="transmembrane region" description="Helical" evidence="2">
    <location>
        <begin position="851"/>
        <end position="870"/>
    </location>
</feature>
<gene>
    <name evidence="3" type="ORF">INT48_006041</name>
</gene>
<name>A0A8H7SPY9_9FUNG</name>
<keyword evidence="2" id="KW-0472">Membrane</keyword>
<evidence type="ECO:0000256" key="1">
    <source>
        <dbReference type="SAM" id="MobiDB-lite"/>
    </source>
</evidence>
<dbReference type="Proteomes" id="UP000613177">
    <property type="component" value="Unassembled WGS sequence"/>
</dbReference>
<evidence type="ECO:0000313" key="3">
    <source>
        <dbReference type="EMBL" id="KAG2232167.1"/>
    </source>
</evidence>
<proteinExistence type="predicted"/>